<gene>
    <name evidence="1" type="primary">sixA</name>
    <name evidence="1" type="ORF">GCM10007384_01820</name>
</gene>
<dbReference type="Gene3D" id="3.40.50.1240">
    <property type="entry name" value="Phosphoglycerate mutase-like"/>
    <property type="match status" value="1"/>
</dbReference>
<name>A0A918JRI2_9FLAO</name>
<dbReference type="CDD" id="cd07067">
    <property type="entry name" value="HP_PGM_like"/>
    <property type="match status" value="1"/>
</dbReference>
<dbReference type="PANTHER" id="PTHR47623">
    <property type="entry name" value="OS09G0287300 PROTEIN"/>
    <property type="match status" value="1"/>
</dbReference>
<reference evidence="1 2" key="1">
    <citation type="journal article" date="2014" name="Int. J. Syst. Evol. Microbiol.">
        <title>Complete genome sequence of Corynebacterium casei LMG S-19264T (=DSM 44701T), isolated from a smear-ripened cheese.</title>
        <authorList>
            <consortium name="US DOE Joint Genome Institute (JGI-PGF)"/>
            <person name="Walter F."/>
            <person name="Albersmeier A."/>
            <person name="Kalinowski J."/>
            <person name="Ruckert C."/>
        </authorList>
    </citation>
    <scope>NUCLEOTIDE SEQUENCE [LARGE SCALE GENOMIC DNA]</scope>
    <source>
        <strain evidence="1 2">KCTC 12285</strain>
    </source>
</reference>
<dbReference type="Proteomes" id="UP000601108">
    <property type="component" value="Unassembled WGS sequence"/>
</dbReference>
<dbReference type="PANTHER" id="PTHR47623:SF1">
    <property type="entry name" value="OS09G0287300 PROTEIN"/>
    <property type="match status" value="1"/>
</dbReference>
<comment type="caution">
    <text evidence="1">The sequence shown here is derived from an EMBL/GenBank/DDBJ whole genome shotgun (WGS) entry which is preliminary data.</text>
</comment>
<proteinExistence type="predicted"/>
<evidence type="ECO:0000313" key="1">
    <source>
        <dbReference type="EMBL" id="GGX03718.1"/>
    </source>
</evidence>
<dbReference type="Pfam" id="PF00300">
    <property type="entry name" value="His_Phos_1"/>
    <property type="match status" value="1"/>
</dbReference>
<dbReference type="InterPro" id="IPR029033">
    <property type="entry name" value="His_PPase_superfam"/>
</dbReference>
<organism evidence="1 2">
    <name type="scientific">Aquimarina muelleri</name>
    <dbReference type="NCBI Taxonomy" id="279356"/>
    <lineage>
        <taxon>Bacteria</taxon>
        <taxon>Pseudomonadati</taxon>
        <taxon>Bacteroidota</taxon>
        <taxon>Flavobacteriia</taxon>
        <taxon>Flavobacteriales</taxon>
        <taxon>Flavobacteriaceae</taxon>
        <taxon>Aquimarina</taxon>
    </lineage>
</organism>
<protein>
    <submittedName>
        <fullName evidence="1">Phosphohistidine phosphatase SixA</fullName>
    </submittedName>
</protein>
<dbReference type="EMBL" id="BMWS01000001">
    <property type="protein sequence ID" value="GGX03718.1"/>
    <property type="molecule type" value="Genomic_DNA"/>
</dbReference>
<dbReference type="AlphaFoldDB" id="A0A918JRI2"/>
<accession>A0A918JRI2</accession>
<evidence type="ECO:0000313" key="2">
    <source>
        <dbReference type="Proteomes" id="UP000601108"/>
    </source>
</evidence>
<sequence length="161" mass="18260">MKTLYIIRHAKSSWGFDLPDDKRPLNERGERDAELIGKELKTLVKPVDRILCSPAERAYNTAKIISYQLNISEDIFVLEPDLYDFEGSKVINVIKNCTDTIQTLMIFGHNHAFTSVANLLGNTYIDNLPTSGVVAIEFETEKWKDINVGKTLLTIFPKSLK</sequence>
<dbReference type="InterPro" id="IPR013078">
    <property type="entry name" value="His_Pase_superF_clade-1"/>
</dbReference>
<dbReference type="RefSeq" id="WP_027411134.1">
    <property type="nucleotide sequence ID" value="NZ_BMWS01000001.1"/>
</dbReference>
<dbReference type="SMART" id="SM00855">
    <property type="entry name" value="PGAM"/>
    <property type="match status" value="1"/>
</dbReference>
<keyword evidence="2" id="KW-1185">Reference proteome</keyword>
<dbReference type="SUPFAM" id="SSF53254">
    <property type="entry name" value="Phosphoglycerate mutase-like"/>
    <property type="match status" value="1"/>
</dbReference>